<comment type="caution">
    <text evidence="1">The sequence shown here is derived from an EMBL/GenBank/DDBJ whole genome shotgun (WGS) entry which is preliminary data.</text>
</comment>
<evidence type="ECO:0000313" key="1">
    <source>
        <dbReference type="EMBL" id="MBE6502116.1"/>
    </source>
</evidence>
<dbReference type="SUPFAM" id="SSF64288">
    <property type="entry name" value="Chorismate lyase-like"/>
    <property type="match status" value="1"/>
</dbReference>
<dbReference type="InterPro" id="IPR028978">
    <property type="entry name" value="Chorismate_lyase_/UTRA_dom_sf"/>
</dbReference>
<dbReference type="AlphaFoldDB" id="A0A8T3V8W4"/>
<keyword evidence="1" id="KW-0456">Lyase</keyword>
<organism evidence="1 2">
    <name type="scientific">Methanobrevibacter thaueri</name>
    <dbReference type="NCBI Taxonomy" id="190975"/>
    <lineage>
        <taxon>Archaea</taxon>
        <taxon>Methanobacteriati</taxon>
        <taxon>Methanobacteriota</taxon>
        <taxon>Methanomada group</taxon>
        <taxon>Methanobacteria</taxon>
        <taxon>Methanobacteriales</taxon>
        <taxon>Methanobacteriaceae</taxon>
        <taxon>Methanobrevibacter</taxon>
    </lineage>
</organism>
<sequence length="190" mass="22234">MQMKFEGKIVKNELSRRLKEIEKEKGIKFSNTQKVLLTVEGSITAILDVLYGKVSIFTISRHLEKADKEKAQLVNIPEGDELNYREVIIHRRGQPLIYALSLIVLDKCKEEARKDILDGEIPLGKILKIHQVESRREIQHIYIEKPDATLRELFNMNEDFVTRNYIVIENDEIIIWTKESFPISYFSDNM</sequence>
<dbReference type="EMBL" id="SUTK01000030">
    <property type="protein sequence ID" value="MBE6502116.1"/>
    <property type="molecule type" value="Genomic_DNA"/>
</dbReference>
<gene>
    <name evidence="1" type="ORF">E7Z79_06700</name>
</gene>
<dbReference type="InterPro" id="IPR002800">
    <property type="entry name" value="Rv2949c-like"/>
</dbReference>
<dbReference type="Gene3D" id="3.40.1410.10">
    <property type="entry name" value="Chorismate lyase-like"/>
    <property type="match status" value="1"/>
</dbReference>
<protein>
    <submittedName>
        <fullName evidence="1">Chorismate lyase</fullName>
    </submittedName>
</protein>
<reference evidence="1" key="1">
    <citation type="submission" date="2019-04" db="EMBL/GenBank/DDBJ databases">
        <title>Evolution of Biomass-Degrading Anaerobic Consortia Revealed by Metagenomics.</title>
        <authorList>
            <person name="Peng X."/>
        </authorList>
    </citation>
    <scope>NUCLEOTIDE SEQUENCE</scope>
    <source>
        <strain evidence="1">SIG18</strain>
    </source>
</reference>
<dbReference type="Pfam" id="PF01947">
    <property type="entry name" value="Rv2949c-like"/>
    <property type="match status" value="1"/>
</dbReference>
<name>A0A8T3V8W4_9EURY</name>
<dbReference type="GO" id="GO:0016829">
    <property type="term" value="F:lyase activity"/>
    <property type="evidence" value="ECO:0007669"/>
    <property type="project" value="UniProtKB-KW"/>
</dbReference>
<proteinExistence type="predicted"/>
<evidence type="ECO:0000313" key="2">
    <source>
        <dbReference type="Proteomes" id="UP000783037"/>
    </source>
</evidence>
<accession>A0A8T3V8W4</accession>
<dbReference type="Proteomes" id="UP000783037">
    <property type="component" value="Unassembled WGS sequence"/>
</dbReference>